<dbReference type="SUPFAM" id="SSF81606">
    <property type="entry name" value="PP2C-like"/>
    <property type="match status" value="1"/>
</dbReference>
<dbReference type="RefSeq" id="WP_110525051.1">
    <property type="nucleotide sequence ID" value="NZ_QKOE01000008.1"/>
</dbReference>
<comment type="caution">
    <text evidence="2">The sequence shown here is derived from an EMBL/GenBank/DDBJ whole genome shotgun (WGS) entry which is preliminary data.</text>
</comment>
<feature type="domain" description="PPM-type phosphatase" evidence="1">
    <location>
        <begin position="4"/>
        <end position="243"/>
    </location>
</feature>
<dbReference type="InterPro" id="IPR001932">
    <property type="entry name" value="PPM-type_phosphatase-like_dom"/>
</dbReference>
<dbReference type="InterPro" id="IPR036457">
    <property type="entry name" value="PPM-type-like_dom_sf"/>
</dbReference>
<reference evidence="2 3" key="1">
    <citation type="submission" date="2018-06" db="EMBL/GenBank/DDBJ databases">
        <title>Azoarcus communis strain SWub3 genome.</title>
        <authorList>
            <person name="Zorraquino Salvo V."/>
            <person name="Toubiana D."/>
            <person name="Blumwald E."/>
        </authorList>
    </citation>
    <scope>NUCLEOTIDE SEQUENCE [LARGE SCALE GENOMIC DNA]</scope>
    <source>
        <strain evidence="2 3">SWub3</strain>
    </source>
</reference>
<name>A0A323USY6_9RHOO</name>
<keyword evidence="3" id="KW-1185">Reference proteome</keyword>
<gene>
    <name evidence="2" type="ORF">DNK49_12585</name>
</gene>
<dbReference type="Pfam" id="PF13672">
    <property type="entry name" value="PP2C_2"/>
    <property type="match status" value="1"/>
</dbReference>
<evidence type="ECO:0000259" key="1">
    <source>
        <dbReference type="PROSITE" id="PS51746"/>
    </source>
</evidence>
<dbReference type="EMBL" id="QKOE01000008">
    <property type="protein sequence ID" value="PZA16152.1"/>
    <property type="molecule type" value="Genomic_DNA"/>
</dbReference>
<dbReference type="SMART" id="SM00332">
    <property type="entry name" value="PP2Cc"/>
    <property type="match status" value="1"/>
</dbReference>
<proteinExistence type="predicted"/>
<dbReference type="CDD" id="cd00143">
    <property type="entry name" value="PP2Cc"/>
    <property type="match status" value="1"/>
</dbReference>
<dbReference type="OrthoDB" id="9801841at2"/>
<dbReference type="SMART" id="SM00331">
    <property type="entry name" value="PP2C_SIG"/>
    <property type="match status" value="1"/>
</dbReference>
<evidence type="ECO:0000313" key="2">
    <source>
        <dbReference type="EMBL" id="PZA16152.1"/>
    </source>
</evidence>
<evidence type="ECO:0000313" key="3">
    <source>
        <dbReference type="Proteomes" id="UP000248259"/>
    </source>
</evidence>
<protein>
    <submittedName>
        <fullName evidence="2">Serine/threonine-protein phosphatase</fullName>
    </submittedName>
</protein>
<dbReference type="AlphaFoldDB" id="A0A323USY6"/>
<dbReference type="Gene3D" id="3.60.40.10">
    <property type="entry name" value="PPM-type phosphatase domain"/>
    <property type="match status" value="1"/>
</dbReference>
<sequence>MRFTIYQESRIGKRKTNQDRVAYCYSRDALLMVLADGMGGHLHGEVAAHIAAQYITQAFQRDAQPKLSDPALFLSRSLSSAHHAILDYALDKNLPEAPRTTIVTCLIQDGYAHWAHAGDSRLYLLRNGRVHVQTRDHSRVQLMMDQGLLDAQGAASHPGRNRIYSCLGGNHAPQIEFSRRTLLQDGDIIAVCSDGVWGPLDNDAIALALTGSNLSVQVPALMTQAEQAAGPSCDNLSLIAMCWHDDIGAAVPDSISTQTMALNDFTTQMDTFQRSRAPSTPIDLTDDEIERAIAEINSAIKKFSK</sequence>
<dbReference type="Proteomes" id="UP000248259">
    <property type="component" value="Unassembled WGS sequence"/>
</dbReference>
<dbReference type="PROSITE" id="PS51746">
    <property type="entry name" value="PPM_2"/>
    <property type="match status" value="1"/>
</dbReference>
<organism evidence="2 3">
    <name type="scientific">Parazoarcus communis SWub3 = DSM 12120</name>
    <dbReference type="NCBI Taxonomy" id="1121029"/>
    <lineage>
        <taxon>Bacteria</taxon>
        <taxon>Pseudomonadati</taxon>
        <taxon>Pseudomonadota</taxon>
        <taxon>Betaproteobacteria</taxon>
        <taxon>Rhodocyclales</taxon>
        <taxon>Zoogloeaceae</taxon>
        <taxon>Parazoarcus</taxon>
    </lineage>
</organism>
<accession>A0A323USY6</accession>